<protein>
    <submittedName>
        <fullName evidence="2">Uncharacterized protein</fullName>
    </submittedName>
</protein>
<evidence type="ECO:0000313" key="4">
    <source>
        <dbReference type="Proteomes" id="UP000235388"/>
    </source>
</evidence>
<dbReference type="EMBL" id="PGCJ01000417">
    <property type="protein sequence ID" value="PLW29240.1"/>
    <property type="molecule type" value="Genomic_DNA"/>
</dbReference>
<keyword evidence="4" id="KW-1185">Reference proteome</keyword>
<proteinExistence type="predicted"/>
<name>A0A2N5TUU0_9BASI</name>
<comment type="caution">
    <text evidence="2">The sequence shown here is derived from an EMBL/GenBank/DDBJ whole genome shotgun (WGS) entry which is preliminary data.</text>
</comment>
<reference evidence="4 5" key="1">
    <citation type="submission" date="2017-11" db="EMBL/GenBank/DDBJ databases">
        <title>De novo assembly and phasing of dikaryotic genomes from two isolates of Puccinia coronata f. sp. avenae, the causal agent of oat crown rust.</title>
        <authorList>
            <person name="Miller M.E."/>
            <person name="Zhang Y."/>
            <person name="Omidvar V."/>
            <person name="Sperschneider J."/>
            <person name="Schwessinger B."/>
            <person name="Raley C."/>
            <person name="Palmer J.M."/>
            <person name="Garnica D."/>
            <person name="Upadhyaya N."/>
            <person name="Rathjen J."/>
            <person name="Taylor J.M."/>
            <person name="Park R.F."/>
            <person name="Dodds P.N."/>
            <person name="Hirsch C.D."/>
            <person name="Kianian S.F."/>
            <person name="Figueroa M."/>
        </authorList>
    </citation>
    <scope>NUCLEOTIDE SEQUENCE [LARGE SCALE GENOMIC DNA]</scope>
    <source>
        <strain evidence="2">12NC29</strain>
        <strain evidence="1">12SD80</strain>
    </source>
</reference>
<dbReference type="EMBL" id="PGCI01000878">
    <property type="protein sequence ID" value="PLW12645.1"/>
    <property type="molecule type" value="Genomic_DNA"/>
</dbReference>
<evidence type="ECO:0000313" key="2">
    <source>
        <dbReference type="EMBL" id="PLW29240.1"/>
    </source>
</evidence>
<sequence>MSNSSADAEAERHCQTDWARPNPATSAVIFRISGLGVNFSRLEFLQSIESDHRNTELWDKRLVPCWETSVLDLMSVWDRASGQGEELKKQRQPNELPESTPIDSNHRVLLELIEQWMVLHLPAFDGIGDQGIATTYLDHQTRLFHSRIHIHHASLHGFPTPWV</sequence>
<evidence type="ECO:0000313" key="1">
    <source>
        <dbReference type="EMBL" id="PLW12645.1"/>
    </source>
</evidence>
<evidence type="ECO:0000313" key="5">
    <source>
        <dbReference type="Proteomes" id="UP000235392"/>
    </source>
</evidence>
<dbReference type="AlphaFoldDB" id="A0A2N5TUU0"/>
<dbReference type="EMBL" id="PGCI01000182">
    <property type="protein sequence ID" value="PLW35198.1"/>
    <property type="molecule type" value="Genomic_DNA"/>
</dbReference>
<gene>
    <name evidence="2" type="ORF">PCANC_15750</name>
    <name evidence="3" type="ORF">PCASD_08584</name>
    <name evidence="1" type="ORF">PCASD_16196</name>
</gene>
<organism evidence="2 4">
    <name type="scientific">Puccinia coronata f. sp. avenae</name>
    <dbReference type="NCBI Taxonomy" id="200324"/>
    <lineage>
        <taxon>Eukaryota</taxon>
        <taxon>Fungi</taxon>
        <taxon>Dikarya</taxon>
        <taxon>Basidiomycota</taxon>
        <taxon>Pucciniomycotina</taxon>
        <taxon>Pucciniomycetes</taxon>
        <taxon>Pucciniales</taxon>
        <taxon>Pucciniaceae</taxon>
        <taxon>Puccinia</taxon>
    </lineage>
</organism>
<accession>A0A2N5TUU0</accession>
<evidence type="ECO:0000313" key="3">
    <source>
        <dbReference type="EMBL" id="PLW35198.1"/>
    </source>
</evidence>
<dbReference type="Proteomes" id="UP000235388">
    <property type="component" value="Unassembled WGS sequence"/>
</dbReference>
<dbReference type="Proteomes" id="UP000235392">
    <property type="component" value="Unassembled WGS sequence"/>
</dbReference>